<dbReference type="EMBL" id="CADCTB010000036">
    <property type="protein sequence ID" value="CAA9219108.1"/>
    <property type="molecule type" value="Genomic_DNA"/>
</dbReference>
<evidence type="ECO:0000256" key="4">
    <source>
        <dbReference type="ARBA" id="ARBA00023186"/>
    </source>
</evidence>
<evidence type="ECO:0000313" key="7">
    <source>
        <dbReference type="EMBL" id="CAA9219108.1"/>
    </source>
</evidence>
<reference evidence="7" key="1">
    <citation type="submission" date="2020-02" db="EMBL/GenBank/DDBJ databases">
        <authorList>
            <person name="Meier V. D."/>
        </authorList>
    </citation>
    <scope>NUCLEOTIDE SEQUENCE</scope>
    <source>
        <strain evidence="7">AVDCRST_MAG10</strain>
    </source>
</reference>
<feature type="domain" description="RimM N-terminal" evidence="6">
    <location>
        <begin position="6"/>
        <end position="79"/>
    </location>
</feature>
<keyword evidence="4 5" id="KW-0143">Chaperone</keyword>
<comment type="subunit">
    <text evidence="5">Binds ribosomal protein uS19.</text>
</comment>
<comment type="subcellular location">
    <subcellularLocation>
        <location evidence="5">Cytoplasm</location>
    </subcellularLocation>
</comment>
<comment type="similarity">
    <text evidence="5">Belongs to the RimM family.</text>
</comment>
<comment type="function">
    <text evidence="5">An accessory protein needed during the final step in the assembly of 30S ribosomal subunit, possibly for assembly of the head region. Essential for efficient processing of 16S rRNA. May be needed both before and after RbfA during the maturation of 16S rRNA. It has affinity for free ribosomal 30S subunits but not for 70S ribosomes.</text>
</comment>
<dbReference type="SUPFAM" id="SSF50447">
    <property type="entry name" value="Translation proteins"/>
    <property type="match status" value="1"/>
</dbReference>
<dbReference type="SUPFAM" id="SSF50346">
    <property type="entry name" value="PRC-barrel domain"/>
    <property type="match status" value="1"/>
</dbReference>
<keyword evidence="2 5" id="KW-0690">Ribosome biogenesis</keyword>
<dbReference type="GO" id="GO:0042274">
    <property type="term" value="P:ribosomal small subunit biogenesis"/>
    <property type="evidence" value="ECO:0007669"/>
    <property type="project" value="UniProtKB-UniRule"/>
</dbReference>
<dbReference type="AlphaFoldDB" id="A0A6J4HBT6"/>
<evidence type="ECO:0000259" key="6">
    <source>
        <dbReference type="Pfam" id="PF01782"/>
    </source>
</evidence>
<dbReference type="InterPro" id="IPR002676">
    <property type="entry name" value="RimM_N"/>
</dbReference>
<dbReference type="PANTHER" id="PTHR33692">
    <property type="entry name" value="RIBOSOME MATURATION FACTOR RIMM"/>
    <property type="match status" value="1"/>
</dbReference>
<evidence type="ECO:0000256" key="5">
    <source>
        <dbReference type="HAMAP-Rule" id="MF_00014"/>
    </source>
</evidence>
<gene>
    <name evidence="5" type="primary">rimM</name>
    <name evidence="7" type="ORF">AVDCRST_MAG10-560</name>
</gene>
<organism evidence="7">
    <name type="scientific">uncultured Acidimicrobiales bacterium</name>
    <dbReference type="NCBI Taxonomy" id="310071"/>
    <lineage>
        <taxon>Bacteria</taxon>
        <taxon>Bacillati</taxon>
        <taxon>Actinomycetota</taxon>
        <taxon>Acidimicrobiia</taxon>
        <taxon>Acidimicrobiales</taxon>
        <taxon>environmental samples</taxon>
    </lineage>
</organism>
<dbReference type="GO" id="GO:0043022">
    <property type="term" value="F:ribosome binding"/>
    <property type="evidence" value="ECO:0007669"/>
    <property type="project" value="InterPro"/>
</dbReference>
<dbReference type="GO" id="GO:0005737">
    <property type="term" value="C:cytoplasm"/>
    <property type="evidence" value="ECO:0007669"/>
    <property type="project" value="UniProtKB-SubCell"/>
</dbReference>
<dbReference type="GO" id="GO:0005840">
    <property type="term" value="C:ribosome"/>
    <property type="evidence" value="ECO:0007669"/>
    <property type="project" value="InterPro"/>
</dbReference>
<evidence type="ECO:0000256" key="2">
    <source>
        <dbReference type="ARBA" id="ARBA00022517"/>
    </source>
</evidence>
<protein>
    <recommendedName>
        <fullName evidence="5">Ribosome maturation factor RimM</fullName>
    </recommendedName>
</protein>
<dbReference type="HAMAP" id="MF_00014">
    <property type="entry name" value="Ribosome_mat_RimM"/>
    <property type="match status" value="1"/>
</dbReference>
<dbReference type="NCBIfam" id="TIGR02273">
    <property type="entry name" value="16S_RimM"/>
    <property type="match status" value="1"/>
</dbReference>
<dbReference type="GO" id="GO:0006364">
    <property type="term" value="P:rRNA processing"/>
    <property type="evidence" value="ECO:0007669"/>
    <property type="project" value="UniProtKB-UniRule"/>
</dbReference>
<dbReference type="InterPro" id="IPR036976">
    <property type="entry name" value="RimM_N_sf"/>
</dbReference>
<sequence>MTALEIGRIVKAHGIRGEVIVDLVTNRPDLRLAPGSVLSSDRGELEVLTSTPHQNRWIVAFRGVEDRNTAESYRDTVLRAEPVDGDDDTLWVHELIGSEVFDLEGRSYGAVEAVEANPASDLLVLSGDRLVPLVFVKTRLPGRVVIDPPAGLLD</sequence>
<dbReference type="Pfam" id="PF01782">
    <property type="entry name" value="RimM"/>
    <property type="match status" value="1"/>
</dbReference>
<dbReference type="InterPro" id="IPR011961">
    <property type="entry name" value="RimM"/>
</dbReference>
<comment type="domain">
    <text evidence="5">The PRC barrel domain binds ribosomal protein uS19.</text>
</comment>
<proteinExistence type="inferred from homology"/>
<dbReference type="PANTHER" id="PTHR33692:SF1">
    <property type="entry name" value="RIBOSOME MATURATION FACTOR RIMM"/>
    <property type="match status" value="1"/>
</dbReference>
<keyword evidence="1 5" id="KW-0963">Cytoplasm</keyword>
<dbReference type="InterPro" id="IPR009000">
    <property type="entry name" value="Transl_B-barrel_sf"/>
</dbReference>
<evidence type="ECO:0000256" key="3">
    <source>
        <dbReference type="ARBA" id="ARBA00022552"/>
    </source>
</evidence>
<dbReference type="InterPro" id="IPR011033">
    <property type="entry name" value="PRC_barrel-like_sf"/>
</dbReference>
<accession>A0A6J4HBT6</accession>
<evidence type="ECO:0000256" key="1">
    <source>
        <dbReference type="ARBA" id="ARBA00022490"/>
    </source>
</evidence>
<dbReference type="Gene3D" id="2.30.30.240">
    <property type="entry name" value="PRC-barrel domain"/>
    <property type="match status" value="1"/>
</dbReference>
<keyword evidence="3 5" id="KW-0698">rRNA processing</keyword>
<dbReference type="Gene3D" id="2.40.30.60">
    <property type="entry name" value="RimM"/>
    <property type="match status" value="1"/>
</dbReference>
<name>A0A6J4HBT6_9ACTN</name>